<dbReference type="Pfam" id="PF02543">
    <property type="entry name" value="Carbam_trans_N"/>
    <property type="match status" value="1"/>
</dbReference>
<evidence type="ECO:0000259" key="3">
    <source>
        <dbReference type="Pfam" id="PF16861"/>
    </source>
</evidence>
<name>A0A1N7ILS7_9PROT</name>
<dbReference type="PANTHER" id="PTHR34847">
    <property type="entry name" value="NODULATION PROTEIN U"/>
    <property type="match status" value="1"/>
</dbReference>
<dbReference type="EMBL" id="FTOA01000001">
    <property type="protein sequence ID" value="SIS38029.1"/>
    <property type="molecule type" value="Genomic_DNA"/>
</dbReference>
<feature type="domain" description="Carbamoyltransferase C-terminal" evidence="3">
    <location>
        <begin position="404"/>
        <end position="573"/>
    </location>
</feature>
<dbReference type="STRING" id="80876.SAMN05421779_101333"/>
<evidence type="ECO:0000313" key="4">
    <source>
        <dbReference type="EMBL" id="SIS38029.1"/>
    </source>
</evidence>
<proteinExistence type="inferred from homology"/>
<dbReference type="Gene3D" id="3.90.870.20">
    <property type="entry name" value="Carbamoyltransferase, C-terminal domain"/>
    <property type="match status" value="1"/>
</dbReference>
<dbReference type="InterPro" id="IPR051338">
    <property type="entry name" value="NodU/CmcH_Carbamoyltrnsfr"/>
</dbReference>
<gene>
    <name evidence="4" type="ORF">SAMN05421779_101333</name>
</gene>
<dbReference type="CDD" id="cd24100">
    <property type="entry name" value="ASKHA_NBD_MJ1051-like_N"/>
    <property type="match status" value="1"/>
</dbReference>
<protein>
    <submittedName>
        <fullName evidence="4">Carbamoyltransferase</fullName>
    </submittedName>
</protein>
<dbReference type="SUPFAM" id="SSF53067">
    <property type="entry name" value="Actin-like ATPase domain"/>
    <property type="match status" value="1"/>
</dbReference>
<reference evidence="4 5" key="1">
    <citation type="submission" date="2017-01" db="EMBL/GenBank/DDBJ databases">
        <authorList>
            <person name="Mah S.A."/>
            <person name="Swanson W.J."/>
            <person name="Moy G.W."/>
            <person name="Vacquier V.D."/>
        </authorList>
    </citation>
    <scope>NUCLEOTIDE SEQUENCE [LARGE SCALE GENOMIC DNA]</scope>
    <source>
        <strain evidence="4 5">DSM 11589</strain>
    </source>
</reference>
<dbReference type="PANTHER" id="PTHR34847:SF1">
    <property type="entry name" value="NODULATION PROTEIN U"/>
    <property type="match status" value="1"/>
</dbReference>
<accession>A0A1N7ILS7</accession>
<dbReference type="Gene3D" id="3.30.420.40">
    <property type="match status" value="2"/>
</dbReference>
<comment type="similarity">
    <text evidence="1">Belongs to the NodU/CmcH family.</text>
</comment>
<sequence length="576" mass="63419">MIVLALYPGRNDASAVLFDEYRVLGAVQLERLSRKKGDGVSPDGWAWACADELLDMAGLTRQQVDAVALSRAAMPRQYYRKNQSASRRLLDTVLRGRQARRPFRMMEQALQEAGIADESAVFDNAAFLRDAGLRADVTVHYTNHHRCHALPALFFTDWTEALIYTADGGGDNAFYSARSFRNGVIKDLFGGDDLLFKPPYNDSLGLAYGVVTELLGFRMMRHEGKVTGLAAHGKPVFKDAMAAHFTVHDSGEITCDWPSLDAMHAGITAICDGGSKEDIACSVQDLLENFILRAVRTILVRHPHKRLGLAGGVFANVKLNRLLAEQAGVEEVFVVPPMGDEGLSLGAGLDFLLARDGLARWLDNRYRLDNVYWGRDYSEQADAVLAQTAGVVKVSDTPAQAAAVRLAQGGIGAIYTGRMEFGPRALGARTILANPSRRDTHDELNRRLSRTEFMPFAPVVLEEKATEVFDVTPVNAYACRFMTITTGVKEQWREKIAAVVHVDHSARPQLIRHQDNPLYHDILTAFEAESGLPVLVNTSFNVHEEPIVNAPAEAIRALTDGRVDFLVTNGGLYERG</sequence>
<dbReference type="InterPro" id="IPR003696">
    <property type="entry name" value="Carbtransf_dom"/>
</dbReference>
<dbReference type="RefSeq" id="WP_076398319.1">
    <property type="nucleotide sequence ID" value="NZ_FTOA01000001.1"/>
</dbReference>
<dbReference type="InterPro" id="IPR038152">
    <property type="entry name" value="Carbam_trans_C_sf"/>
</dbReference>
<evidence type="ECO:0000256" key="1">
    <source>
        <dbReference type="ARBA" id="ARBA00006129"/>
    </source>
</evidence>
<evidence type="ECO:0000259" key="2">
    <source>
        <dbReference type="Pfam" id="PF02543"/>
    </source>
</evidence>
<feature type="domain" description="Carbamoyltransferase" evidence="2">
    <location>
        <begin position="12"/>
        <end position="348"/>
    </location>
</feature>
<dbReference type="GO" id="GO:0016740">
    <property type="term" value="F:transferase activity"/>
    <property type="evidence" value="ECO:0007669"/>
    <property type="project" value="UniProtKB-KW"/>
</dbReference>
<evidence type="ECO:0000313" key="5">
    <source>
        <dbReference type="Proteomes" id="UP000185678"/>
    </source>
</evidence>
<dbReference type="Proteomes" id="UP000185678">
    <property type="component" value="Unassembled WGS sequence"/>
</dbReference>
<dbReference type="AlphaFoldDB" id="A0A1N7ILS7"/>
<dbReference type="Pfam" id="PF16861">
    <property type="entry name" value="Carbam_trans_C"/>
    <property type="match status" value="1"/>
</dbReference>
<keyword evidence="4" id="KW-0808">Transferase</keyword>
<organism evidence="4 5">
    <name type="scientific">Insolitispirillum peregrinum</name>
    <dbReference type="NCBI Taxonomy" id="80876"/>
    <lineage>
        <taxon>Bacteria</taxon>
        <taxon>Pseudomonadati</taxon>
        <taxon>Pseudomonadota</taxon>
        <taxon>Alphaproteobacteria</taxon>
        <taxon>Rhodospirillales</taxon>
        <taxon>Novispirillaceae</taxon>
        <taxon>Insolitispirillum</taxon>
    </lineage>
</organism>
<keyword evidence="5" id="KW-1185">Reference proteome</keyword>
<dbReference type="InterPro" id="IPR043129">
    <property type="entry name" value="ATPase_NBD"/>
</dbReference>
<dbReference type="InterPro" id="IPR031730">
    <property type="entry name" value="Carbam_trans_C"/>
</dbReference>